<proteinExistence type="predicted"/>
<reference evidence="3" key="1">
    <citation type="journal article" date="2016" name="Nat. Commun.">
        <title>The Gonium pectorale genome demonstrates co-option of cell cycle regulation during the evolution of multicellularity.</title>
        <authorList>
            <person name="Hanschen E.R."/>
            <person name="Marriage T.N."/>
            <person name="Ferris P.J."/>
            <person name="Hamaji T."/>
            <person name="Toyoda A."/>
            <person name="Fujiyama A."/>
            <person name="Neme R."/>
            <person name="Noguchi H."/>
            <person name="Minakuchi Y."/>
            <person name="Suzuki M."/>
            <person name="Kawai-Toyooka H."/>
            <person name="Smith D.R."/>
            <person name="Sparks H."/>
            <person name="Anderson J."/>
            <person name="Bakaric R."/>
            <person name="Luria V."/>
            <person name="Karger A."/>
            <person name="Kirschner M.W."/>
            <person name="Durand P.M."/>
            <person name="Michod R.E."/>
            <person name="Nozaki H."/>
            <person name="Olson B.J."/>
        </authorList>
    </citation>
    <scope>NUCLEOTIDE SEQUENCE [LARGE SCALE GENOMIC DNA]</scope>
    <source>
        <strain evidence="3">NIES-2863</strain>
    </source>
</reference>
<evidence type="ECO:0000256" key="1">
    <source>
        <dbReference type="SAM" id="MobiDB-lite"/>
    </source>
</evidence>
<evidence type="ECO:0000313" key="3">
    <source>
        <dbReference type="Proteomes" id="UP000075714"/>
    </source>
</evidence>
<gene>
    <name evidence="2" type="ORF">GPECTOR_39g465</name>
</gene>
<dbReference type="EMBL" id="LSYV01000040">
    <property type="protein sequence ID" value="KXZ46971.1"/>
    <property type="molecule type" value="Genomic_DNA"/>
</dbReference>
<name>A0A150GAU3_GONPE</name>
<keyword evidence="3" id="KW-1185">Reference proteome</keyword>
<feature type="region of interest" description="Disordered" evidence="1">
    <location>
        <begin position="270"/>
        <end position="348"/>
    </location>
</feature>
<dbReference type="Proteomes" id="UP000075714">
    <property type="component" value="Unassembled WGS sequence"/>
</dbReference>
<accession>A0A150GAU3</accession>
<feature type="region of interest" description="Disordered" evidence="1">
    <location>
        <begin position="199"/>
        <end position="222"/>
    </location>
</feature>
<protein>
    <submittedName>
        <fullName evidence="2">Uncharacterized protein</fullName>
    </submittedName>
</protein>
<evidence type="ECO:0000313" key="2">
    <source>
        <dbReference type="EMBL" id="KXZ46971.1"/>
    </source>
</evidence>
<dbReference type="AlphaFoldDB" id="A0A150GAU3"/>
<feature type="compositionally biased region" description="Low complexity" evidence="1">
    <location>
        <begin position="1"/>
        <end position="28"/>
    </location>
</feature>
<feature type="compositionally biased region" description="Pro residues" evidence="1">
    <location>
        <begin position="242"/>
        <end position="256"/>
    </location>
</feature>
<feature type="compositionally biased region" description="Low complexity" evidence="1">
    <location>
        <begin position="307"/>
        <end position="337"/>
    </location>
</feature>
<comment type="caution">
    <text evidence="2">The sequence shown here is derived from an EMBL/GenBank/DDBJ whole genome shotgun (WGS) entry which is preliminary data.</text>
</comment>
<feature type="compositionally biased region" description="Basic and acidic residues" evidence="1">
    <location>
        <begin position="338"/>
        <end position="348"/>
    </location>
</feature>
<sequence length="482" mass="50854">MQLLRSSPSQQQQPPWQDLQGLAAGGAADARDLDGDGGDGRGYARLGSGGWGSSGRLEQRDQAPDDDSDSLLELGPEELEALPHLDLRNLAPSVARNVNVERVNLVLRAVQAASDTPSGRGRWVGREEVEARQAGAPTALLPSVLATLNGVRVGGYAVLRKKAFNSRRLLYRVVRMSGTPAGAPMSYCGEFAGLQAPATERGGAWEGPPWTAEPPPDASLPADAALSAFTGAGAGEVRQRPGPQPRTKPPPPPPPLASMADLWARLQQAMDGAAESGQRLETGTLPPDDDIDGADSQNHLHKHCDFQSQEQSLEQQEKQAQQQVRGDAAREAAAYNRPAERAGAQKDMETEATGVWAEEGQAPLDGESVVPLAEALLIPELDVLSLPSYVKPQTALEALNALLPALQRLCAGGRCTTRAEILDELGLTAATASNAHASLFPRLREARIGGYVVIGQPCGKAGAGRGPGQHKLIQYSSMLVAL</sequence>
<feature type="region of interest" description="Disordered" evidence="1">
    <location>
        <begin position="234"/>
        <end position="258"/>
    </location>
</feature>
<feature type="region of interest" description="Disordered" evidence="1">
    <location>
        <begin position="1"/>
        <end position="71"/>
    </location>
</feature>
<organism evidence="2 3">
    <name type="scientific">Gonium pectorale</name>
    <name type="common">Green alga</name>
    <dbReference type="NCBI Taxonomy" id="33097"/>
    <lineage>
        <taxon>Eukaryota</taxon>
        <taxon>Viridiplantae</taxon>
        <taxon>Chlorophyta</taxon>
        <taxon>core chlorophytes</taxon>
        <taxon>Chlorophyceae</taxon>
        <taxon>CS clade</taxon>
        <taxon>Chlamydomonadales</taxon>
        <taxon>Volvocaceae</taxon>
        <taxon>Gonium</taxon>
    </lineage>
</organism>